<dbReference type="KEGG" id="dmp:FAK_27470"/>
<evidence type="ECO:0000256" key="3">
    <source>
        <dbReference type="ARBA" id="ARBA00022723"/>
    </source>
</evidence>
<dbReference type="RefSeq" id="WP_338600417.1">
    <property type="nucleotide sequence ID" value="NZ_AP028679.1"/>
</dbReference>
<feature type="binding site" evidence="7">
    <location>
        <position position="135"/>
    </location>
    <ligand>
        <name>[2Fe-2S] cluster</name>
        <dbReference type="ChEBI" id="CHEBI:190135"/>
    </ligand>
</feature>
<organism evidence="8 9">
    <name type="scientific">Desulfoferula mesophila</name>
    <dbReference type="NCBI Taxonomy" id="3058419"/>
    <lineage>
        <taxon>Bacteria</taxon>
        <taxon>Pseudomonadati</taxon>
        <taxon>Thermodesulfobacteriota</taxon>
        <taxon>Desulfarculia</taxon>
        <taxon>Desulfarculales</taxon>
        <taxon>Desulfarculaceae</taxon>
        <taxon>Desulfoferula</taxon>
    </lineage>
</organism>
<feature type="binding site" evidence="7">
    <location>
        <position position="139"/>
    </location>
    <ligand>
        <name>[2Fe-2S] cluster</name>
        <dbReference type="ChEBI" id="CHEBI:190135"/>
    </ligand>
</feature>
<keyword evidence="5 7" id="KW-0411">Iron-sulfur</keyword>
<evidence type="ECO:0000256" key="1">
    <source>
        <dbReference type="ARBA" id="ARBA00010643"/>
    </source>
</evidence>
<dbReference type="InterPro" id="IPR002023">
    <property type="entry name" value="NuoE-like"/>
</dbReference>
<gene>
    <name evidence="8" type="ORF">FAK_27470</name>
</gene>
<keyword evidence="9" id="KW-1185">Reference proteome</keyword>
<evidence type="ECO:0000256" key="5">
    <source>
        <dbReference type="ARBA" id="ARBA00023014"/>
    </source>
</evidence>
<dbReference type="Gene3D" id="3.40.30.10">
    <property type="entry name" value="Glutaredoxin"/>
    <property type="match status" value="1"/>
</dbReference>
<keyword evidence="2 7" id="KW-0001">2Fe-2S</keyword>
<dbReference type="PANTHER" id="PTHR43342:SF2">
    <property type="entry name" value="POTENTIAL NAD-REDUCING HYDROGENASE SUBUNIT"/>
    <property type="match status" value="1"/>
</dbReference>
<evidence type="ECO:0000256" key="4">
    <source>
        <dbReference type="ARBA" id="ARBA00023004"/>
    </source>
</evidence>
<dbReference type="PIRSF" id="PIRSF000216">
    <property type="entry name" value="NADH_DH_24kDa"/>
    <property type="match status" value="1"/>
</dbReference>
<dbReference type="PROSITE" id="PS01099">
    <property type="entry name" value="COMPLEX1_24K"/>
    <property type="match status" value="1"/>
</dbReference>
<accession>A0AAU9EYY0</accession>
<dbReference type="CDD" id="cd03064">
    <property type="entry name" value="TRX_Fd_NuoE"/>
    <property type="match status" value="1"/>
</dbReference>
<evidence type="ECO:0000256" key="6">
    <source>
        <dbReference type="ARBA" id="ARBA00034078"/>
    </source>
</evidence>
<feature type="binding site" evidence="7">
    <location>
        <position position="94"/>
    </location>
    <ligand>
        <name>[2Fe-2S] cluster</name>
        <dbReference type="ChEBI" id="CHEBI:190135"/>
    </ligand>
</feature>
<dbReference type="Pfam" id="PF01257">
    <property type="entry name" value="2Fe-2S_thioredx"/>
    <property type="match status" value="1"/>
</dbReference>
<keyword evidence="3 7" id="KW-0479">Metal-binding</keyword>
<reference evidence="9" key="1">
    <citation type="journal article" date="2023" name="Arch. Microbiol.">
        <title>Desulfoferula mesophilus gen. nov. sp. nov., a mesophilic sulfate-reducing bacterium isolated from a brackish lake sediment.</title>
        <authorList>
            <person name="Watanabe T."/>
            <person name="Yabe T."/>
            <person name="Tsuji J.M."/>
            <person name="Fukui M."/>
        </authorList>
    </citation>
    <scope>NUCLEOTIDE SEQUENCE [LARGE SCALE GENOMIC DNA]</scope>
    <source>
        <strain evidence="9">12FAK</strain>
    </source>
</reference>
<dbReference type="SUPFAM" id="SSF52833">
    <property type="entry name" value="Thioredoxin-like"/>
    <property type="match status" value="1"/>
</dbReference>
<comment type="cofactor">
    <cofactor evidence="7">
        <name>[2Fe-2S] cluster</name>
        <dbReference type="ChEBI" id="CHEBI:190135"/>
    </cofactor>
    <text evidence="7">Binds 1 [2Fe-2S] cluster.</text>
</comment>
<dbReference type="PANTHER" id="PTHR43342">
    <property type="entry name" value="NADH-QUINONE OXIDOREDUCTASE, E SUBUNIT"/>
    <property type="match status" value="1"/>
</dbReference>
<evidence type="ECO:0000313" key="9">
    <source>
        <dbReference type="Proteomes" id="UP001366166"/>
    </source>
</evidence>
<dbReference type="Proteomes" id="UP001366166">
    <property type="component" value="Chromosome"/>
</dbReference>
<dbReference type="InterPro" id="IPR028431">
    <property type="entry name" value="NADP_DH_HndA-like"/>
</dbReference>
<dbReference type="InterPro" id="IPR042128">
    <property type="entry name" value="NuoE_dom"/>
</dbReference>
<name>A0AAU9EYY0_9BACT</name>
<proteinExistence type="inferred from homology"/>
<evidence type="ECO:0000256" key="2">
    <source>
        <dbReference type="ARBA" id="ARBA00022714"/>
    </source>
</evidence>
<comment type="similarity">
    <text evidence="1">Belongs to the complex I 24 kDa subunit family.</text>
</comment>
<dbReference type="GO" id="GO:0051537">
    <property type="term" value="F:2 iron, 2 sulfur cluster binding"/>
    <property type="evidence" value="ECO:0007669"/>
    <property type="project" value="UniProtKB-KW"/>
</dbReference>
<feature type="binding site" evidence="7">
    <location>
        <position position="99"/>
    </location>
    <ligand>
        <name>[2Fe-2S] cluster</name>
        <dbReference type="ChEBI" id="CHEBI:190135"/>
    </ligand>
</feature>
<dbReference type="InterPro" id="IPR036249">
    <property type="entry name" value="Thioredoxin-like_sf"/>
</dbReference>
<dbReference type="EMBL" id="AP028679">
    <property type="protein sequence ID" value="BEQ15681.1"/>
    <property type="molecule type" value="Genomic_DNA"/>
</dbReference>
<evidence type="ECO:0000256" key="7">
    <source>
        <dbReference type="PIRSR" id="PIRSR000216-1"/>
    </source>
</evidence>
<dbReference type="GO" id="GO:0046872">
    <property type="term" value="F:metal ion binding"/>
    <property type="evidence" value="ECO:0007669"/>
    <property type="project" value="UniProtKB-KW"/>
</dbReference>
<dbReference type="GO" id="GO:0016491">
    <property type="term" value="F:oxidoreductase activity"/>
    <property type="evidence" value="ECO:0007669"/>
    <property type="project" value="InterPro"/>
</dbReference>
<dbReference type="AlphaFoldDB" id="A0AAU9EYY0"/>
<dbReference type="InterPro" id="IPR041921">
    <property type="entry name" value="NuoE_N"/>
</dbReference>
<dbReference type="Gene3D" id="1.10.10.1590">
    <property type="entry name" value="NADH-quinone oxidoreductase subunit E"/>
    <property type="match status" value="1"/>
</dbReference>
<comment type="cofactor">
    <cofactor evidence="6">
        <name>[2Fe-2S] cluster</name>
        <dbReference type="ChEBI" id="CHEBI:190135"/>
    </cofactor>
</comment>
<sequence>MSLAHDLTPVSMPEDVTPEMLAGIDEICAANRGKPGALIPVLQKCQELVGYLPVPVQEHIADKLGVPGQEVFGVTTFYSFFSMKPRGRHTIRVCMGTACYVRGGKEVLERLERHLNIPVDTTTEDRRFTLEQVRCLGACGVAPVVVADQDTHRKVMADKIVDLVESYE</sequence>
<evidence type="ECO:0000313" key="8">
    <source>
        <dbReference type="EMBL" id="BEQ15681.1"/>
    </source>
</evidence>
<protein>
    <submittedName>
        <fullName evidence="8">NADH dehydrogenase subunit E</fullName>
    </submittedName>
</protein>
<keyword evidence="4 7" id="KW-0408">Iron</keyword>